<evidence type="ECO:0000313" key="2">
    <source>
        <dbReference type="Proteomes" id="UP000015241"/>
    </source>
</evidence>
<protein>
    <recommendedName>
        <fullName evidence="3">Endonuclease/exonuclease/phosphatase domain-containing protein</fullName>
    </recommendedName>
</protein>
<dbReference type="HOGENOM" id="CLU_159031_1_0_1"/>
<dbReference type="eggNOG" id="ENOG502RCSW">
    <property type="taxonomic scope" value="Eukaryota"/>
</dbReference>
<proteinExistence type="predicted"/>
<gene>
    <name evidence="1" type="ORF">FOMPIDRAFT_1091090</name>
</gene>
<dbReference type="SUPFAM" id="SSF56219">
    <property type="entry name" value="DNase I-like"/>
    <property type="match status" value="1"/>
</dbReference>
<dbReference type="Proteomes" id="UP000015241">
    <property type="component" value="Unassembled WGS sequence"/>
</dbReference>
<accession>S8FL70</accession>
<dbReference type="InParanoid" id="S8FL70"/>
<dbReference type="EMBL" id="KE504159">
    <property type="protein sequence ID" value="EPS99059.1"/>
    <property type="molecule type" value="Genomic_DNA"/>
</dbReference>
<evidence type="ECO:0008006" key="3">
    <source>
        <dbReference type="Google" id="ProtNLM"/>
    </source>
</evidence>
<dbReference type="InterPro" id="IPR036691">
    <property type="entry name" value="Endo/exonu/phosph_ase_sf"/>
</dbReference>
<sequence length="82" mass="9439">DFDLVFLQEPHIDFLKNTRASQQWRVIYPPNHKDSPTRTRSVTLINTRIATNGWAAIPVNDPDITAVSLEYDTGVIHIFNIY</sequence>
<name>S8FL70_FOMSC</name>
<feature type="non-terminal residue" evidence="1">
    <location>
        <position position="82"/>
    </location>
</feature>
<feature type="non-terminal residue" evidence="1">
    <location>
        <position position="1"/>
    </location>
</feature>
<keyword evidence="2" id="KW-1185">Reference proteome</keyword>
<dbReference type="Gene3D" id="3.60.10.10">
    <property type="entry name" value="Endonuclease/exonuclease/phosphatase"/>
    <property type="match status" value="1"/>
</dbReference>
<reference evidence="1 2" key="1">
    <citation type="journal article" date="2012" name="Science">
        <title>The Paleozoic origin of enzymatic lignin decomposition reconstructed from 31 fungal genomes.</title>
        <authorList>
            <person name="Floudas D."/>
            <person name="Binder M."/>
            <person name="Riley R."/>
            <person name="Barry K."/>
            <person name="Blanchette R.A."/>
            <person name="Henrissat B."/>
            <person name="Martinez A.T."/>
            <person name="Otillar R."/>
            <person name="Spatafora J.W."/>
            <person name="Yadav J.S."/>
            <person name="Aerts A."/>
            <person name="Benoit I."/>
            <person name="Boyd A."/>
            <person name="Carlson A."/>
            <person name="Copeland A."/>
            <person name="Coutinho P.M."/>
            <person name="de Vries R.P."/>
            <person name="Ferreira P."/>
            <person name="Findley K."/>
            <person name="Foster B."/>
            <person name="Gaskell J."/>
            <person name="Glotzer D."/>
            <person name="Gorecki P."/>
            <person name="Heitman J."/>
            <person name="Hesse C."/>
            <person name="Hori C."/>
            <person name="Igarashi K."/>
            <person name="Jurgens J.A."/>
            <person name="Kallen N."/>
            <person name="Kersten P."/>
            <person name="Kohler A."/>
            <person name="Kuees U."/>
            <person name="Kumar T.K.A."/>
            <person name="Kuo A."/>
            <person name="LaButti K."/>
            <person name="Larrondo L.F."/>
            <person name="Lindquist E."/>
            <person name="Ling A."/>
            <person name="Lombard V."/>
            <person name="Lucas S."/>
            <person name="Lundell T."/>
            <person name="Martin R."/>
            <person name="McLaughlin D.J."/>
            <person name="Morgenstern I."/>
            <person name="Morin E."/>
            <person name="Murat C."/>
            <person name="Nagy L.G."/>
            <person name="Nolan M."/>
            <person name="Ohm R.A."/>
            <person name="Patyshakuliyeva A."/>
            <person name="Rokas A."/>
            <person name="Ruiz-Duenas F.J."/>
            <person name="Sabat G."/>
            <person name="Salamov A."/>
            <person name="Samejima M."/>
            <person name="Schmutz J."/>
            <person name="Slot J.C."/>
            <person name="St John F."/>
            <person name="Stenlid J."/>
            <person name="Sun H."/>
            <person name="Sun S."/>
            <person name="Syed K."/>
            <person name="Tsang A."/>
            <person name="Wiebenga A."/>
            <person name="Young D."/>
            <person name="Pisabarro A."/>
            <person name="Eastwood D.C."/>
            <person name="Martin F."/>
            <person name="Cullen D."/>
            <person name="Grigoriev I.V."/>
            <person name="Hibbett D.S."/>
        </authorList>
    </citation>
    <scope>NUCLEOTIDE SEQUENCE</scope>
    <source>
        <strain evidence="2">FP-58527</strain>
    </source>
</reference>
<dbReference type="STRING" id="743788.S8FL70"/>
<dbReference type="OrthoDB" id="2840473at2759"/>
<dbReference type="AlphaFoldDB" id="S8FL70"/>
<organism evidence="1 2">
    <name type="scientific">Fomitopsis schrenkii</name>
    <name type="common">Brown rot fungus</name>
    <dbReference type="NCBI Taxonomy" id="2126942"/>
    <lineage>
        <taxon>Eukaryota</taxon>
        <taxon>Fungi</taxon>
        <taxon>Dikarya</taxon>
        <taxon>Basidiomycota</taxon>
        <taxon>Agaricomycotina</taxon>
        <taxon>Agaricomycetes</taxon>
        <taxon>Polyporales</taxon>
        <taxon>Fomitopsis</taxon>
    </lineage>
</organism>
<evidence type="ECO:0000313" key="1">
    <source>
        <dbReference type="EMBL" id="EPS99059.1"/>
    </source>
</evidence>